<reference evidence="1 2" key="1">
    <citation type="submission" date="2019-06" db="EMBL/GenBank/DDBJ databases">
        <title>Sequencing the genomes of 1000 actinobacteria strains.</title>
        <authorList>
            <person name="Klenk H.-P."/>
        </authorList>
    </citation>
    <scope>NUCLEOTIDE SEQUENCE [LARGE SCALE GENOMIC DNA]</scope>
    <source>
        <strain evidence="1 2">DSM 25218</strain>
    </source>
</reference>
<sequence>MYGENGGELRNALVTLLGQYRVNYRLLLEISRTHPPHATASRQIELTRQILRYRRTILTWCHQALEQANPNPKAERSPELYEPPDWLCRALTRLRHRNPGPLPSLSELASPQEIGILENWRRAAKAAALAEHDLDGGLGGGILTHREWLTLVGDIADITKALHILDHRYRNLPGWERLKGVRGLDQHINDCATHSQARYGIPDYNIDWRGWHPPQPEISPDADTITHVLAAEHRLLSSLTTVPSMANLRHLLHSQRELSNLAALRARDIAPEQAAQFRRREQNLAKVSRAARAAGGLAGTGASATQHSADATRLLVTIPVGAMIDVDALRNLDKLFRHVDNALHRAIEHGFNTRIYLVRNTLPRIDPADGLQPHQARQIFEPLQREGRTPLIAVARRSLRADPVRMAPPGYAAISRADLRSAVNHRRRTGGATF</sequence>
<keyword evidence="2" id="KW-1185">Reference proteome</keyword>
<proteinExistence type="predicted"/>
<dbReference type="Proteomes" id="UP000320209">
    <property type="component" value="Unassembled WGS sequence"/>
</dbReference>
<dbReference type="AlphaFoldDB" id="A0A543A8K9"/>
<gene>
    <name evidence="1" type="ORF">FB381_2816</name>
</gene>
<dbReference type="EMBL" id="VFOV01000001">
    <property type="protein sequence ID" value="TQL68915.1"/>
    <property type="molecule type" value="Genomic_DNA"/>
</dbReference>
<comment type="caution">
    <text evidence="1">The sequence shown here is derived from an EMBL/GenBank/DDBJ whole genome shotgun (WGS) entry which is preliminary data.</text>
</comment>
<name>A0A543A8K9_9ACTN</name>
<accession>A0A543A8K9</accession>
<organism evidence="1 2">
    <name type="scientific">Nocardioides albertanoniae</name>
    <dbReference type="NCBI Taxonomy" id="1175486"/>
    <lineage>
        <taxon>Bacteria</taxon>
        <taxon>Bacillati</taxon>
        <taxon>Actinomycetota</taxon>
        <taxon>Actinomycetes</taxon>
        <taxon>Propionibacteriales</taxon>
        <taxon>Nocardioidaceae</taxon>
        <taxon>Nocardioides</taxon>
    </lineage>
</organism>
<evidence type="ECO:0000313" key="1">
    <source>
        <dbReference type="EMBL" id="TQL68915.1"/>
    </source>
</evidence>
<protein>
    <submittedName>
        <fullName evidence="1">Uncharacterized protein</fullName>
    </submittedName>
</protein>
<evidence type="ECO:0000313" key="2">
    <source>
        <dbReference type="Proteomes" id="UP000320209"/>
    </source>
</evidence>